<evidence type="ECO:0000313" key="2">
    <source>
        <dbReference type="EMBL" id="BEV04075.1"/>
    </source>
</evidence>
<keyword evidence="3" id="KW-1185">Reference proteome</keyword>
<evidence type="ECO:0000256" key="1">
    <source>
        <dbReference type="SAM" id="Coils"/>
    </source>
</evidence>
<feature type="coiled-coil region" evidence="1">
    <location>
        <begin position="399"/>
        <end position="449"/>
    </location>
</feature>
<accession>A0ABM8K8I0</accession>
<dbReference type="Proteomes" id="UP001380186">
    <property type="component" value="Chromosome"/>
</dbReference>
<sequence length="1208" mass="145136">MEIIKEKLSKIFDLKGLITPIAEKADRNLKTKKESIANSDYRIYHFAIGHAFKKNEKELLFDIERNNENGELIINRYKELYYNNHLKNNYFDKINESLTRLVSNTRNIYAHYVHDFSKTKTSDYQELIPFLESAFEVSCIFSFIKEKEISLAEYFDEHNNDKEFVNFLTNKFYPLNNDRKDNELSEQQLRRRNEYLEIRNEFKNKSKKDVIYSLLYIEVEQSFDWKINNSYTVFEIGKGTYFSHHAHLFILSMFLYRNEAEKLISKITGFKRNDDNSKKSKRNIFTFFSKKFSSQDIDSEENHLVKFRDIIQYLNKYPVAWNKEVEKKKASLCKNMIDTLNHKMLDLEILKAFPKTKDGRNANRNDENFTIYMKHELKLVNDKQIRQFTNEEREDYNYEINTNKRIQDAEWKIKEYEANIEEERDKKKIKDLEKAIEKHQDVIKEVQDKGLENTNTKTEKLKKRVLEDSLLKSCGRNQDRFMDFACRFLAETHYFGKETKFKCYKFYDESQNEYLKGLSKEEKDQQKYHHGKVIDFYTLEQIQTTFPEDYSPFIIENNAIQLILEKGKYISIQRNLMIYFLEHALFSSEPKLNLGLDLLQSYFEKQQVNFTENLESLKSKTEISKDEKTEYLKYFPKRLLHQYYEADYSKNEVNKPIENPYQHILQNAKNADERYKNLLKEAEQKQKDLKGKKIDNTLFEDFQKKNKGKQYKLRFVKKAWNIMYFKEAYSATKEAIGHHTSNHISKDEYDDFCKYIFAFGEVSDYKILLAEMLNGKGFFTDDLKKIFDKSKNIEDLFNHTLSVFEKWIQEKNKEKRTFKIENYNYLHQPEKNITYINASLFIEHLKNENILKVENNRLQYQSLANNPYLISEFYYREQISVQEAKKSNDIKSLYNKLRTNRLEDCLLYEMAVYYLNIEQGIKQNIKKTVVEILSSDLEFNVNDKEGNFKYKFILPFNKLEAFIEQTKFKATQEKRFGKGYLENIGNHYLENNKNDKALKNIYGEFSKNQTLTYDGFNKINAQVMASSCKFSAVYMPLEAYFISKHNLEIKKDNRIDFDEIPSIKDYIIIENKENQNKENVRSKAFHFGLLQKNYQDILSTMESKFLKEEIKKPLQQYSDLSSFQKNVLFGFMKYYDERNNHLYNENKLLKEDRKKAEETEKAKKTIPFDETGEKNWWKTFNKEWRKTESKIKQDRVEKYYVQYINSIK</sequence>
<keyword evidence="1" id="KW-0175">Coiled coil</keyword>
<evidence type="ECO:0000313" key="3">
    <source>
        <dbReference type="Proteomes" id="UP001380186"/>
    </source>
</evidence>
<organism evidence="2 3">
    <name type="scientific">Chryseobacterium gambrini</name>
    <dbReference type="NCBI Taxonomy" id="373672"/>
    <lineage>
        <taxon>Bacteria</taxon>
        <taxon>Pseudomonadati</taxon>
        <taxon>Bacteroidota</taxon>
        <taxon>Flavobacteriia</taxon>
        <taxon>Flavobacteriales</taxon>
        <taxon>Weeksellaceae</taxon>
        <taxon>Chryseobacterium group</taxon>
        <taxon>Chryseobacterium</taxon>
    </lineage>
</organism>
<gene>
    <name evidence="2" type="ORF">CRDW_14490</name>
</gene>
<reference evidence="2 3" key="1">
    <citation type="journal article" date="2020" name="Microbes Environ.">
        <title>Synthetic bacterial community of duckweed: a simple and stable system to study plant-microbe interactions.</title>
        <authorList>
            <person name="Ishizawa H."/>
            <person name="Tada M."/>
            <person name="Kuroda M."/>
            <person name="Inoue D."/>
            <person name="Futamata H."/>
            <person name="Ike M."/>
        </authorList>
    </citation>
    <scope>NUCLEOTIDE SEQUENCE [LARGE SCALE GENOMIC DNA]</scope>
    <source>
        <strain evidence="2 3">DW100</strain>
    </source>
</reference>
<protein>
    <submittedName>
        <fullName evidence="2">Uncharacterized protein</fullName>
    </submittedName>
</protein>
<dbReference type="EMBL" id="AP029022">
    <property type="protein sequence ID" value="BEV04075.1"/>
    <property type="molecule type" value="Genomic_DNA"/>
</dbReference>
<dbReference type="RefSeq" id="WP_338614820.1">
    <property type="nucleotide sequence ID" value="NZ_AP029022.1"/>
</dbReference>
<feature type="coiled-coil region" evidence="1">
    <location>
        <begin position="661"/>
        <end position="695"/>
    </location>
</feature>
<name>A0ABM8K8I0_9FLAO</name>
<proteinExistence type="predicted"/>